<dbReference type="Proteomes" id="UP000315947">
    <property type="component" value="Chromosome"/>
</dbReference>
<dbReference type="PROSITE" id="PS51257">
    <property type="entry name" value="PROKAR_LIPOPROTEIN"/>
    <property type="match status" value="1"/>
</dbReference>
<proteinExistence type="predicted"/>
<gene>
    <name evidence="1" type="ORF">FM037_03360</name>
</gene>
<evidence type="ECO:0000313" key="2">
    <source>
        <dbReference type="Proteomes" id="UP000315947"/>
    </source>
</evidence>
<evidence type="ECO:0000313" key="1">
    <source>
        <dbReference type="EMBL" id="QDO82456.1"/>
    </source>
</evidence>
<reference evidence="1 2" key="1">
    <citation type="submission" date="2019-07" db="EMBL/GenBank/DDBJ databases">
        <title>Shewanella sp. YLB-06 whole genomic sequence.</title>
        <authorList>
            <person name="Yu L."/>
        </authorList>
    </citation>
    <scope>NUCLEOTIDE SEQUENCE [LARGE SCALE GENOMIC DNA]</scope>
    <source>
        <strain evidence="1 2">YLB-06</strain>
    </source>
</reference>
<protein>
    <recommendedName>
        <fullName evidence="3">Lipoprotein</fullName>
    </recommendedName>
</protein>
<organism evidence="1 2">
    <name type="scientific">Shewanella psychropiezotolerans</name>
    <dbReference type="NCBI Taxonomy" id="2593655"/>
    <lineage>
        <taxon>Bacteria</taxon>
        <taxon>Pseudomonadati</taxon>
        <taxon>Pseudomonadota</taxon>
        <taxon>Gammaproteobacteria</taxon>
        <taxon>Alteromonadales</taxon>
        <taxon>Shewanellaceae</taxon>
        <taxon>Shewanella</taxon>
    </lineage>
</organism>
<evidence type="ECO:0008006" key="3">
    <source>
        <dbReference type="Google" id="ProtNLM"/>
    </source>
</evidence>
<accession>A0ABX5WUH7</accession>
<name>A0ABX5WUH7_9GAMM</name>
<sequence length="318" mass="34334">MHIAIKTTAVAISLSLLSACGGSSSDEGDKTVPSQSKVNPAYFENGIKIVKKDYLPLHLNIISMRDEGINFSIGLPKNNGYSGLTSSNLNKTNSNMTQQVWRSGHDQSIQIHMSKVNEKLKLKVNNRDGNKPWKLERDINVAKDAGYLIVTPQEADIEGVEPVAFVEGLDSNAQADFYFSIINRFSDPTLGSTDSNICLAAVSQISDAVYLISASLKQGKATELHNLSMLDQIWSLAVVTKAKLNVLDVSTLPTDEQLTGIQGICPDFTVGNGETLRLLNPKVTPSSMTANIIYSPSPGEVAFTDTSVGLASLAWESE</sequence>
<keyword evidence="2" id="KW-1185">Reference proteome</keyword>
<dbReference type="EMBL" id="CP041614">
    <property type="protein sequence ID" value="QDO82456.1"/>
    <property type="molecule type" value="Genomic_DNA"/>
</dbReference>
<dbReference type="RefSeq" id="WP_144044845.1">
    <property type="nucleotide sequence ID" value="NZ_CP041614.1"/>
</dbReference>